<protein>
    <submittedName>
        <fullName evidence="2">Uncharacterized protein</fullName>
    </submittedName>
</protein>
<gene>
    <name evidence="2" type="ORF">C2845_PM09G13690</name>
</gene>
<comment type="caution">
    <text evidence="2">The sequence shown here is derived from an EMBL/GenBank/DDBJ whole genome shotgun (WGS) entry which is preliminary data.</text>
</comment>
<dbReference type="Proteomes" id="UP000275267">
    <property type="component" value="Unassembled WGS sequence"/>
</dbReference>
<dbReference type="EMBL" id="PQIB02000006">
    <property type="protein sequence ID" value="RLN11732.1"/>
    <property type="molecule type" value="Genomic_DNA"/>
</dbReference>
<feature type="region of interest" description="Disordered" evidence="1">
    <location>
        <begin position="17"/>
        <end position="39"/>
    </location>
</feature>
<proteinExistence type="predicted"/>
<evidence type="ECO:0000313" key="3">
    <source>
        <dbReference type="Proteomes" id="UP000275267"/>
    </source>
</evidence>
<evidence type="ECO:0000313" key="2">
    <source>
        <dbReference type="EMBL" id="RLN11732.1"/>
    </source>
</evidence>
<keyword evidence="3" id="KW-1185">Reference proteome</keyword>
<accession>A0A3L6RZX7</accession>
<dbReference type="AlphaFoldDB" id="A0A3L6RZX7"/>
<organism evidence="2 3">
    <name type="scientific">Panicum miliaceum</name>
    <name type="common">Proso millet</name>
    <name type="synonym">Broomcorn millet</name>
    <dbReference type="NCBI Taxonomy" id="4540"/>
    <lineage>
        <taxon>Eukaryota</taxon>
        <taxon>Viridiplantae</taxon>
        <taxon>Streptophyta</taxon>
        <taxon>Embryophyta</taxon>
        <taxon>Tracheophyta</taxon>
        <taxon>Spermatophyta</taxon>
        <taxon>Magnoliopsida</taxon>
        <taxon>Liliopsida</taxon>
        <taxon>Poales</taxon>
        <taxon>Poaceae</taxon>
        <taxon>PACMAD clade</taxon>
        <taxon>Panicoideae</taxon>
        <taxon>Panicodae</taxon>
        <taxon>Paniceae</taxon>
        <taxon>Panicinae</taxon>
        <taxon>Panicum</taxon>
        <taxon>Panicum sect. Panicum</taxon>
    </lineage>
</organism>
<name>A0A3L6RZX7_PANMI</name>
<feature type="region of interest" description="Disordered" evidence="1">
    <location>
        <begin position="64"/>
        <end position="93"/>
    </location>
</feature>
<reference evidence="3" key="1">
    <citation type="journal article" date="2019" name="Nat. Commun.">
        <title>The genome of broomcorn millet.</title>
        <authorList>
            <person name="Zou C."/>
            <person name="Miki D."/>
            <person name="Li D."/>
            <person name="Tang Q."/>
            <person name="Xiao L."/>
            <person name="Rajput S."/>
            <person name="Deng P."/>
            <person name="Jia W."/>
            <person name="Huang R."/>
            <person name="Zhang M."/>
            <person name="Sun Y."/>
            <person name="Hu J."/>
            <person name="Fu X."/>
            <person name="Schnable P.S."/>
            <person name="Li F."/>
            <person name="Zhang H."/>
            <person name="Feng B."/>
            <person name="Zhu X."/>
            <person name="Liu R."/>
            <person name="Schnable J.C."/>
            <person name="Zhu J.-K."/>
            <person name="Zhang H."/>
        </authorList>
    </citation>
    <scope>NUCLEOTIDE SEQUENCE [LARGE SCALE GENOMIC DNA]</scope>
</reference>
<sequence length="131" mass="13554">MELARTQPVTCAAARARSPVPVGGGGASARSAAGGDRPPMAVPVAGRALSRACASVAEELARPRVRSGAAAELPHARTSGAAELPQTRAFGGGVRGTARRQSLVARPAWCQGELIVARRARRKRDEWGHSI</sequence>
<evidence type="ECO:0000256" key="1">
    <source>
        <dbReference type="SAM" id="MobiDB-lite"/>
    </source>
</evidence>